<proteinExistence type="predicted"/>
<dbReference type="EMBL" id="VSWC01000157">
    <property type="protein sequence ID" value="KAA1075311.1"/>
    <property type="molecule type" value="Genomic_DNA"/>
</dbReference>
<keyword evidence="3" id="KW-1185">Reference proteome</keyword>
<sequence length="93" mass="9942">MSTTSQSDNESRSPTHPAQHGPTNRSNPTSLANHRTRPYPTSLPRNGGGVACPAGVTILDPAPCRVPLGSKLSQPVTDQQWEPFAILDGQERV</sequence>
<accession>A0A5B0MF66</accession>
<name>A0A5B0MF66_PUCGR</name>
<gene>
    <name evidence="2" type="ORF">PGT21_033517</name>
</gene>
<evidence type="ECO:0000313" key="2">
    <source>
        <dbReference type="EMBL" id="KAA1075311.1"/>
    </source>
</evidence>
<evidence type="ECO:0000313" key="3">
    <source>
        <dbReference type="Proteomes" id="UP000324748"/>
    </source>
</evidence>
<dbReference type="AlphaFoldDB" id="A0A5B0MF66"/>
<evidence type="ECO:0000256" key="1">
    <source>
        <dbReference type="SAM" id="MobiDB-lite"/>
    </source>
</evidence>
<dbReference type="OrthoDB" id="10270967at2759"/>
<reference evidence="2 3" key="1">
    <citation type="submission" date="2019-05" db="EMBL/GenBank/DDBJ databases">
        <title>Emergence of the Ug99 lineage of the wheat stem rust pathogen through somatic hybridization.</title>
        <authorList>
            <person name="Li F."/>
            <person name="Upadhyaya N.M."/>
            <person name="Sperschneider J."/>
            <person name="Matny O."/>
            <person name="Nguyen-Phuc H."/>
            <person name="Mago R."/>
            <person name="Raley C."/>
            <person name="Miller M.E."/>
            <person name="Silverstein K.A.T."/>
            <person name="Henningsen E."/>
            <person name="Hirsch C.D."/>
            <person name="Visser B."/>
            <person name="Pretorius Z.A."/>
            <person name="Steffenson B.J."/>
            <person name="Schwessinger B."/>
            <person name="Dodds P.N."/>
            <person name="Figueroa M."/>
        </authorList>
    </citation>
    <scope>NUCLEOTIDE SEQUENCE [LARGE SCALE GENOMIC DNA]</scope>
    <source>
        <strain evidence="2">21-0</strain>
    </source>
</reference>
<comment type="caution">
    <text evidence="2">The sequence shown here is derived from an EMBL/GenBank/DDBJ whole genome shotgun (WGS) entry which is preliminary data.</text>
</comment>
<feature type="compositionally biased region" description="Polar residues" evidence="1">
    <location>
        <begin position="1"/>
        <end position="33"/>
    </location>
</feature>
<dbReference type="Proteomes" id="UP000324748">
    <property type="component" value="Unassembled WGS sequence"/>
</dbReference>
<feature type="region of interest" description="Disordered" evidence="1">
    <location>
        <begin position="1"/>
        <end position="48"/>
    </location>
</feature>
<protein>
    <submittedName>
        <fullName evidence="2">Uncharacterized protein</fullName>
    </submittedName>
</protein>
<organism evidence="2 3">
    <name type="scientific">Puccinia graminis f. sp. tritici</name>
    <dbReference type="NCBI Taxonomy" id="56615"/>
    <lineage>
        <taxon>Eukaryota</taxon>
        <taxon>Fungi</taxon>
        <taxon>Dikarya</taxon>
        <taxon>Basidiomycota</taxon>
        <taxon>Pucciniomycotina</taxon>
        <taxon>Pucciniomycetes</taxon>
        <taxon>Pucciniales</taxon>
        <taxon>Pucciniaceae</taxon>
        <taxon>Puccinia</taxon>
    </lineage>
</organism>